<evidence type="ECO:0000313" key="2">
    <source>
        <dbReference type="Proteomes" id="UP000271650"/>
    </source>
</evidence>
<reference evidence="1 2" key="1">
    <citation type="journal article" date="2019" name="Int. J. Syst. Evol. Microbiol.">
        <title>Acidithiobacillus sulfuriphilus sp. nov.: an extremely acidophilic sulfur-oxidizing chemolithotroph isolated from a neutral pH environment.</title>
        <authorList>
            <person name="Falagan C."/>
            <person name="Moya-Beltran A."/>
            <person name="Castro M."/>
            <person name="Quatrini R."/>
            <person name="Johnson D.B."/>
        </authorList>
    </citation>
    <scope>NUCLEOTIDE SEQUENCE [LARGE SCALE GENOMIC DNA]</scope>
    <source>
        <strain evidence="1 2">CJ-2</strain>
    </source>
</reference>
<protein>
    <submittedName>
        <fullName evidence="1">Porin</fullName>
    </submittedName>
</protein>
<dbReference type="Proteomes" id="UP000271650">
    <property type="component" value="Chromosome"/>
</dbReference>
<gene>
    <name evidence="1" type="ORF">EC580_014110</name>
</gene>
<name>A0ACD5HN04_9PROT</name>
<proteinExistence type="predicted"/>
<organism evidence="1 2">
    <name type="scientific">Acidithiobacillus sulfuriphilus</name>
    <dbReference type="NCBI Taxonomy" id="1867749"/>
    <lineage>
        <taxon>Bacteria</taxon>
        <taxon>Pseudomonadati</taxon>
        <taxon>Pseudomonadota</taxon>
        <taxon>Acidithiobacillia</taxon>
        <taxon>Acidithiobacillales</taxon>
        <taxon>Acidithiobacillaceae</taxon>
        <taxon>Acidithiobacillus</taxon>
    </lineage>
</organism>
<evidence type="ECO:0000313" key="1">
    <source>
        <dbReference type="EMBL" id="XRI77071.1"/>
    </source>
</evidence>
<sequence length="410" mass="44542">MKKISAGVILALGSVLGVPVAEADDDFKLNMGGRIQADYATYFNNSLMGPAGAKLRRARLFAEGSIAHDWRFKFQYEFTNTGAAGFADAYFAYTGLNDTAITLGQSKTFFSMDQLNSSNDNIFMERPLLEGLDAYGNRRMGLKLTTHGANWMLGLGGFANALNENLYTAYTPTTSAFRTGVTSTPTNQSGIYTISGRATFAPLYAKGNVLYFGTNLNYTGFGENSAASAFSTSPETSVTGRKLLSVYVSRPSSQFEYEVETAVVAGPLAMEAAYVGLEASRRGGLPSAHFDGYYVQASYTLTGQPRNFQPSVGEFHYLKDIGRGGAWEAALRYDALNLNDAKAGIYGGKGYNVSAGLNWYANKHVRLMLEYSYAHIDNIPVTLPVGQSYTNNPINNTDVNILQARGQFLF</sequence>
<dbReference type="EMBL" id="CP127527">
    <property type="protein sequence ID" value="XRI77071.1"/>
    <property type="molecule type" value="Genomic_DNA"/>
</dbReference>
<accession>A0ACD5HN04</accession>
<keyword evidence="2" id="KW-1185">Reference proteome</keyword>